<keyword evidence="2" id="KW-0521">NADP</keyword>
<dbReference type="CDD" id="cd19120">
    <property type="entry name" value="AKR_AKR3C2-3"/>
    <property type="match status" value="1"/>
</dbReference>
<comment type="similarity">
    <text evidence="1">Belongs to the aldo/keto reductase family.</text>
</comment>
<dbReference type="AlphaFoldDB" id="A0AAD9L5N1"/>
<dbReference type="Gene3D" id="3.20.20.100">
    <property type="entry name" value="NADP-dependent oxidoreductase domain"/>
    <property type="match status" value="1"/>
</dbReference>
<dbReference type="InterPro" id="IPR023210">
    <property type="entry name" value="NADP_OxRdtase_dom"/>
</dbReference>
<dbReference type="FunFam" id="3.20.20.100:FF:000002">
    <property type="entry name" value="2,5-diketo-D-gluconic acid reductase A"/>
    <property type="match status" value="1"/>
</dbReference>
<dbReference type="Pfam" id="PF00248">
    <property type="entry name" value="Aldo_ket_red"/>
    <property type="match status" value="1"/>
</dbReference>
<evidence type="ECO:0000256" key="6">
    <source>
        <dbReference type="PIRSR" id="PIRSR000097-3"/>
    </source>
</evidence>
<sequence>MPFHTIKLNDGREIPQIGFGTWKIPQEVTAGQVEQAVEVGFDHIDTAQTYANEEQVGQAIKESGLARKDLWITTKWSGTDGKDAPQSIDESLQKLGVDYVDLYLIHHPRIAQGDIPGAWKKLEKIQKEGKAKSIGVSNFSIDDLKELGHHSTVKPVVNQILLHPYVIATQQPLLNFLAEHHIVPEGYSTLIPITQRPGGPVDKPLKAISEKYNVKPEQVLLAWSKAKGAVIVSTSSRKDRLEGYLAVGDLDLTKEEVEAIDKAGRKGQLWDERKQLAKKAAKWASVLALAGYTGYKTFC</sequence>
<feature type="binding site" evidence="5">
    <location>
        <position position="106"/>
    </location>
    <ligand>
        <name>substrate</name>
    </ligand>
</feature>
<name>A0AAD9L5N1_PAPLA</name>
<accession>A0AAD9L5N1</accession>
<evidence type="ECO:0000256" key="2">
    <source>
        <dbReference type="ARBA" id="ARBA00022857"/>
    </source>
</evidence>
<dbReference type="GO" id="GO:0016652">
    <property type="term" value="F:oxidoreductase activity, acting on NAD(P)H as acceptor"/>
    <property type="evidence" value="ECO:0007669"/>
    <property type="project" value="InterPro"/>
</dbReference>
<dbReference type="SUPFAM" id="SSF51430">
    <property type="entry name" value="NAD(P)-linked oxidoreductase"/>
    <property type="match status" value="1"/>
</dbReference>
<dbReference type="PROSITE" id="PS00062">
    <property type="entry name" value="ALDOKETO_REDUCTASE_2"/>
    <property type="match status" value="1"/>
</dbReference>
<dbReference type="InterPro" id="IPR020471">
    <property type="entry name" value="AKR"/>
</dbReference>
<evidence type="ECO:0000256" key="3">
    <source>
        <dbReference type="ARBA" id="ARBA00023002"/>
    </source>
</evidence>
<dbReference type="EMBL" id="JAODAN010000005">
    <property type="protein sequence ID" value="KAK1924516.1"/>
    <property type="molecule type" value="Genomic_DNA"/>
</dbReference>
<dbReference type="PIRSF" id="PIRSF000097">
    <property type="entry name" value="AKR"/>
    <property type="match status" value="1"/>
</dbReference>
<dbReference type="InterPro" id="IPR044494">
    <property type="entry name" value="AKR3C2/3"/>
</dbReference>
<evidence type="ECO:0000256" key="4">
    <source>
        <dbReference type="PIRSR" id="PIRSR000097-1"/>
    </source>
</evidence>
<proteinExistence type="inferred from homology"/>
<dbReference type="PRINTS" id="PR00069">
    <property type="entry name" value="ALDKETRDTASE"/>
</dbReference>
<feature type="site" description="Lowers pKa of active site Tyr" evidence="6">
    <location>
        <position position="75"/>
    </location>
</feature>
<reference evidence="8" key="1">
    <citation type="submission" date="2023-02" db="EMBL/GenBank/DDBJ databases">
        <title>Identification and recombinant expression of a fungal hydrolase from Papiliotrema laurentii that hydrolyzes apple cutin and clears colloidal polyester polyurethane.</title>
        <authorList>
            <consortium name="DOE Joint Genome Institute"/>
            <person name="Roman V.A."/>
            <person name="Bojanowski C."/>
            <person name="Crable B.R."/>
            <person name="Wagner D.N."/>
            <person name="Hung C.S."/>
            <person name="Nadeau L.J."/>
            <person name="Schratz L."/>
            <person name="Haridas S."/>
            <person name="Pangilinan J."/>
            <person name="Lipzen A."/>
            <person name="Na H."/>
            <person name="Yan M."/>
            <person name="Ng V."/>
            <person name="Grigoriev I.V."/>
            <person name="Spatafora J.W."/>
            <person name="Barlow D."/>
            <person name="Biffinger J."/>
            <person name="Kelley-Loughnane N."/>
            <person name="Varaljay V.A."/>
            <person name="Crookes-Goodson W.J."/>
        </authorList>
    </citation>
    <scope>NUCLEOTIDE SEQUENCE</scope>
    <source>
        <strain evidence="8">5307AH</strain>
    </source>
</reference>
<dbReference type="Proteomes" id="UP001182556">
    <property type="component" value="Unassembled WGS sequence"/>
</dbReference>
<evidence type="ECO:0000259" key="7">
    <source>
        <dbReference type="Pfam" id="PF00248"/>
    </source>
</evidence>
<comment type="caution">
    <text evidence="8">The sequence shown here is derived from an EMBL/GenBank/DDBJ whole genome shotgun (WGS) entry which is preliminary data.</text>
</comment>
<keyword evidence="9" id="KW-1185">Reference proteome</keyword>
<dbReference type="InterPro" id="IPR036812">
    <property type="entry name" value="NAD(P)_OxRdtase_dom_sf"/>
</dbReference>
<keyword evidence="3" id="KW-0560">Oxidoreductase</keyword>
<evidence type="ECO:0000256" key="5">
    <source>
        <dbReference type="PIRSR" id="PIRSR000097-2"/>
    </source>
</evidence>
<evidence type="ECO:0000313" key="8">
    <source>
        <dbReference type="EMBL" id="KAK1924516.1"/>
    </source>
</evidence>
<evidence type="ECO:0000256" key="1">
    <source>
        <dbReference type="ARBA" id="ARBA00007905"/>
    </source>
</evidence>
<dbReference type="InterPro" id="IPR018170">
    <property type="entry name" value="Aldo/ket_reductase_CS"/>
</dbReference>
<organism evidence="8 9">
    <name type="scientific">Papiliotrema laurentii</name>
    <name type="common">Cryptococcus laurentii</name>
    <dbReference type="NCBI Taxonomy" id="5418"/>
    <lineage>
        <taxon>Eukaryota</taxon>
        <taxon>Fungi</taxon>
        <taxon>Dikarya</taxon>
        <taxon>Basidiomycota</taxon>
        <taxon>Agaricomycotina</taxon>
        <taxon>Tremellomycetes</taxon>
        <taxon>Tremellales</taxon>
        <taxon>Rhynchogastremaceae</taxon>
        <taxon>Papiliotrema</taxon>
    </lineage>
</organism>
<feature type="active site" description="Proton donor" evidence="4">
    <location>
        <position position="50"/>
    </location>
</feature>
<feature type="domain" description="NADP-dependent oxidoreductase" evidence="7">
    <location>
        <begin position="17"/>
        <end position="263"/>
    </location>
</feature>
<protein>
    <submittedName>
        <fullName evidence="8">Oxidoreductase</fullName>
    </submittedName>
</protein>
<dbReference type="PANTHER" id="PTHR43827">
    <property type="entry name" value="2,5-DIKETO-D-GLUCONIC ACID REDUCTASE"/>
    <property type="match status" value="1"/>
</dbReference>
<dbReference type="GO" id="GO:0016616">
    <property type="term" value="F:oxidoreductase activity, acting on the CH-OH group of donors, NAD or NADP as acceptor"/>
    <property type="evidence" value="ECO:0007669"/>
    <property type="project" value="UniProtKB-ARBA"/>
</dbReference>
<evidence type="ECO:0000313" key="9">
    <source>
        <dbReference type="Proteomes" id="UP001182556"/>
    </source>
</evidence>
<gene>
    <name evidence="8" type="ORF">DB88DRAFT_438604</name>
</gene>
<dbReference type="PANTHER" id="PTHR43827:SF3">
    <property type="entry name" value="NADP-DEPENDENT OXIDOREDUCTASE DOMAIN-CONTAINING PROTEIN"/>
    <property type="match status" value="1"/>
</dbReference>